<comment type="caution">
    <text evidence="2">The sequence shown here is derived from an EMBL/GenBank/DDBJ whole genome shotgun (WGS) entry which is preliminary data.</text>
</comment>
<evidence type="ECO:0000313" key="2">
    <source>
        <dbReference type="EMBL" id="MBO1323434.1"/>
    </source>
</evidence>
<sequence>MKSSVWVLSAVKWIVLGSLLFAAVTETALAQTPQSPQTPTVQPWQKDGWLIRLYGVGAYSDDDDEGIFDWDTAGGIGFNGAYRVNRRFSVELSTAILGESDDQWHWRIVRDEDGEIIVRDYPDHDDDFFMIPNMFSFNFHLTPDSRLDFHAGPSVGFVHFGEFDRVIDEYDADHPYDRDYRVYRVDGETSAALGWNIGLDIPLGRSQKWAIYTSLQGFVADTDEEVFNETWFMGKVGVGYKF</sequence>
<dbReference type="RefSeq" id="WP_207863587.1">
    <property type="nucleotide sequence ID" value="NZ_JAFREP010000066.1"/>
</dbReference>
<gene>
    <name evidence="2" type="ORF">J3U88_33515</name>
</gene>
<dbReference type="EMBL" id="JAFREP010000066">
    <property type="protein sequence ID" value="MBO1323434.1"/>
    <property type="molecule type" value="Genomic_DNA"/>
</dbReference>
<feature type="signal peptide" evidence="1">
    <location>
        <begin position="1"/>
        <end position="30"/>
    </location>
</feature>
<protein>
    <recommendedName>
        <fullName evidence="4">Outer membrane protein beta-barrel domain-containing protein</fullName>
    </recommendedName>
</protein>
<evidence type="ECO:0000256" key="1">
    <source>
        <dbReference type="SAM" id="SignalP"/>
    </source>
</evidence>
<dbReference type="Gene3D" id="2.40.160.20">
    <property type="match status" value="1"/>
</dbReference>
<proteinExistence type="predicted"/>
<dbReference type="AlphaFoldDB" id="A0A8J7QFY2"/>
<name>A0A8J7QFY2_9BACT</name>
<accession>A0A8J7QFY2</accession>
<feature type="chain" id="PRO_5035239717" description="Outer membrane protein beta-barrel domain-containing protein" evidence="1">
    <location>
        <begin position="31"/>
        <end position="242"/>
    </location>
</feature>
<dbReference type="SUPFAM" id="SSF56925">
    <property type="entry name" value="OMPA-like"/>
    <property type="match status" value="1"/>
</dbReference>
<dbReference type="Proteomes" id="UP000664417">
    <property type="component" value="Unassembled WGS sequence"/>
</dbReference>
<keyword evidence="3" id="KW-1185">Reference proteome</keyword>
<keyword evidence="1" id="KW-0732">Signal</keyword>
<organism evidence="2 3">
    <name type="scientific">Acanthopleuribacter pedis</name>
    <dbReference type="NCBI Taxonomy" id="442870"/>
    <lineage>
        <taxon>Bacteria</taxon>
        <taxon>Pseudomonadati</taxon>
        <taxon>Acidobacteriota</taxon>
        <taxon>Holophagae</taxon>
        <taxon>Acanthopleuribacterales</taxon>
        <taxon>Acanthopleuribacteraceae</taxon>
        <taxon>Acanthopleuribacter</taxon>
    </lineage>
</organism>
<dbReference type="InterPro" id="IPR011250">
    <property type="entry name" value="OMP/PagP_B-barrel"/>
</dbReference>
<evidence type="ECO:0008006" key="4">
    <source>
        <dbReference type="Google" id="ProtNLM"/>
    </source>
</evidence>
<reference evidence="2" key="1">
    <citation type="submission" date="2021-03" db="EMBL/GenBank/DDBJ databases">
        <authorList>
            <person name="Wang G."/>
        </authorList>
    </citation>
    <scope>NUCLEOTIDE SEQUENCE</scope>
    <source>
        <strain evidence="2">KCTC 12899</strain>
    </source>
</reference>
<evidence type="ECO:0000313" key="3">
    <source>
        <dbReference type="Proteomes" id="UP000664417"/>
    </source>
</evidence>